<evidence type="ECO:0000256" key="7">
    <source>
        <dbReference type="SAM" id="SignalP"/>
    </source>
</evidence>
<keyword evidence="4 6" id="KW-1133">Transmembrane helix</keyword>
<evidence type="ECO:0000256" key="4">
    <source>
        <dbReference type="ARBA" id="ARBA00022989"/>
    </source>
</evidence>
<dbReference type="AlphaFoldDB" id="A0A7W3QK79"/>
<feature type="transmembrane region" description="Helical" evidence="6">
    <location>
        <begin position="77"/>
        <end position="97"/>
    </location>
</feature>
<comment type="caution">
    <text evidence="9">The sequence shown here is derived from an EMBL/GenBank/DDBJ whole genome shotgun (WGS) entry which is preliminary data.</text>
</comment>
<dbReference type="InterPro" id="IPR050189">
    <property type="entry name" value="MFS_Efflux_Transporters"/>
</dbReference>
<feature type="transmembrane region" description="Helical" evidence="6">
    <location>
        <begin position="168"/>
        <end position="188"/>
    </location>
</feature>
<dbReference type="InterPro" id="IPR036259">
    <property type="entry name" value="MFS_trans_sf"/>
</dbReference>
<dbReference type="Proteomes" id="UP000572680">
    <property type="component" value="Unassembled WGS sequence"/>
</dbReference>
<dbReference type="GO" id="GO:0022857">
    <property type="term" value="F:transmembrane transporter activity"/>
    <property type="evidence" value="ECO:0007669"/>
    <property type="project" value="InterPro"/>
</dbReference>
<keyword evidence="10" id="KW-1185">Reference proteome</keyword>
<feature type="chain" id="PRO_5038338310" evidence="7">
    <location>
        <begin position="20"/>
        <end position="392"/>
    </location>
</feature>
<evidence type="ECO:0000259" key="8">
    <source>
        <dbReference type="PROSITE" id="PS50850"/>
    </source>
</evidence>
<dbReference type="EMBL" id="JACJIA010000002">
    <property type="protein sequence ID" value="MBA8950140.1"/>
    <property type="molecule type" value="Genomic_DNA"/>
</dbReference>
<dbReference type="Pfam" id="PF07690">
    <property type="entry name" value="MFS_1"/>
    <property type="match status" value="1"/>
</dbReference>
<feature type="transmembrane region" description="Helical" evidence="6">
    <location>
        <begin position="47"/>
        <end position="65"/>
    </location>
</feature>
<evidence type="ECO:0000313" key="10">
    <source>
        <dbReference type="Proteomes" id="UP000572680"/>
    </source>
</evidence>
<organism evidence="9 10">
    <name type="scientific">Actinomadura namibiensis</name>
    <dbReference type="NCBI Taxonomy" id="182080"/>
    <lineage>
        <taxon>Bacteria</taxon>
        <taxon>Bacillati</taxon>
        <taxon>Actinomycetota</taxon>
        <taxon>Actinomycetes</taxon>
        <taxon>Streptosporangiales</taxon>
        <taxon>Thermomonosporaceae</taxon>
        <taxon>Actinomadura</taxon>
    </lineage>
</organism>
<evidence type="ECO:0000256" key="3">
    <source>
        <dbReference type="ARBA" id="ARBA00022692"/>
    </source>
</evidence>
<feature type="transmembrane region" description="Helical" evidence="6">
    <location>
        <begin position="243"/>
        <end position="268"/>
    </location>
</feature>
<keyword evidence="3 6" id="KW-0812">Transmembrane</keyword>
<evidence type="ECO:0000256" key="6">
    <source>
        <dbReference type="SAM" id="Phobius"/>
    </source>
</evidence>
<dbReference type="RefSeq" id="WP_182842609.1">
    <property type="nucleotide sequence ID" value="NZ_JACJIA010000002.1"/>
</dbReference>
<feature type="transmembrane region" description="Helical" evidence="6">
    <location>
        <begin position="305"/>
        <end position="331"/>
    </location>
</feature>
<keyword evidence="5 6" id="KW-0472">Membrane</keyword>
<feature type="transmembrane region" description="Helical" evidence="6">
    <location>
        <begin position="140"/>
        <end position="162"/>
    </location>
</feature>
<evidence type="ECO:0000256" key="2">
    <source>
        <dbReference type="ARBA" id="ARBA00022475"/>
    </source>
</evidence>
<protein>
    <submittedName>
        <fullName evidence="9">Putative MFS family arabinose efflux permease</fullName>
    </submittedName>
</protein>
<dbReference type="InterPro" id="IPR011701">
    <property type="entry name" value="MFS"/>
</dbReference>
<dbReference type="Gene3D" id="1.20.1250.20">
    <property type="entry name" value="MFS general substrate transporter like domains"/>
    <property type="match status" value="2"/>
</dbReference>
<gene>
    <name evidence="9" type="ORF">HNR61_001753</name>
</gene>
<feature type="transmembrane region" description="Helical" evidence="6">
    <location>
        <begin position="369"/>
        <end position="388"/>
    </location>
</feature>
<dbReference type="SUPFAM" id="SSF103473">
    <property type="entry name" value="MFS general substrate transporter"/>
    <property type="match status" value="1"/>
</dbReference>
<feature type="signal peptide" evidence="7">
    <location>
        <begin position="1"/>
        <end position="19"/>
    </location>
</feature>
<dbReference type="InterPro" id="IPR020846">
    <property type="entry name" value="MFS_dom"/>
</dbReference>
<comment type="subcellular location">
    <subcellularLocation>
        <location evidence="1">Cell membrane</location>
        <topology evidence="1">Multi-pass membrane protein</topology>
    </subcellularLocation>
</comment>
<evidence type="ECO:0000313" key="9">
    <source>
        <dbReference type="EMBL" id="MBA8950140.1"/>
    </source>
</evidence>
<keyword evidence="7" id="KW-0732">Signal</keyword>
<feature type="transmembrane region" description="Helical" evidence="6">
    <location>
        <begin position="217"/>
        <end position="237"/>
    </location>
</feature>
<feature type="transmembrane region" description="Helical" evidence="6">
    <location>
        <begin position="338"/>
        <end position="357"/>
    </location>
</feature>
<accession>A0A7W3QK79</accession>
<feature type="domain" description="Major facilitator superfamily (MFS) profile" evidence="8">
    <location>
        <begin position="16"/>
        <end position="392"/>
    </location>
</feature>
<name>A0A7W3QK79_ACTNM</name>
<proteinExistence type="predicted"/>
<feature type="transmembrane region" description="Helical" evidence="6">
    <location>
        <begin position="280"/>
        <end position="299"/>
    </location>
</feature>
<dbReference type="PANTHER" id="PTHR43124:SF3">
    <property type="entry name" value="CHLORAMPHENICOL EFFLUX PUMP RV0191"/>
    <property type="match status" value="1"/>
</dbReference>
<sequence>MTAFALPARAAGLWPAVTAAALTATVTVTPGFTVGAFTAPIAADLRVSRLTLGLAMSVFYAATALGSPFAKRLAARLPVPTALTVAALAASATLLAVSLATHAAVLFAALAAGGLTNALVQPAAGRVIAARAPEHRRSLASGLVGAALGAATLIPGMLVAFVLPAHGWRAAMAAAAVIALLPAALAPLTRVPAAAPAAPRPGAPDPANAGAGRTLRLWAVAAALSAAGNNAVATYFVTLAGHAGIAGAVAGNLLSLSALLAIAVRLAAGGLTDRAPRHNPAVIAAMMAAGAAGLALVALGHPAAFLVGAVLAFSAGWGWTGLLLATVIRLLPGRAENAGHTVQVGVFSGAAVAPFAFGALSDAFGADGAALAAAGAGLAAAVLTVLGARTGR</sequence>
<reference evidence="9 10" key="1">
    <citation type="submission" date="2020-08" db="EMBL/GenBank/DDBJ databases">
        <title>Genomic Encyclopedia of Type Strains, Phase IV (KMG-IV): sequencing the most valuable type-strain genomes for metagenomic binning, comparative biology and taxonomic classification.</title>
        <authorList>
            <person name="Goeker M."/>
        </authorList>
    </citation>
    <scope>NUCLEOTIDE SEQUENCE [LARGE SCALE GENOMIC DNA]</scope>
    <source>
        <strain evidence="9 10">DSM 44197</strain>
    </source>
</reference>
<feature type="transmembrane region" description="Helical" evidence="6">
    <location>
        <begin position="103"/>
        <end position="120"/>
    </location>
</feature>
<evidence type="ECO:0000256" key="1">
    <source>
        <dbReference type="ARBA" id="ARBA00004651"/>
    </source>
</evidence>
<evidence type="ECO:0000256" key="5">
    <source>
        <dbReference type="ARBA" id="ARBA00023136"/>
    </source>
</evidence>
<dbReference type="PANTHER" id="PTHR43124">
    <property type="entry name" value="PURINE EFFLUX PUMP PBUE"/>
    <property type="match status" value="1"/>
</dbReference>
<keyword evidence="2" id="KW-1003">Cell membrane</keyword>
<dbReference type="GO" id="GO:0005886">
    <property type="term" value="C:plasma membrane"/>
    <property type="evidence" value="ECO:0007669"/>
    <property type="project" value="UniProtKB-SubCell"/>
</dbReference>
<dbReference type="PROSITE" id="PS50850">
    <property type="entry name" value="MFS"/>
    <property type="match status" value="1"/>
</dbReference>